<keyword evidence="7" id="KW-1185">Reference proteome</keyword>
<dbReference type="InterPro" id="IPR002893">
    <property type="entry name" value="Znf_MYND"/>
</dbReference>
<dbReference type="Pfam" id="PF01753">
    <property type="entry name" value="zf-MYND"/>
    <property type="match status" value="1"/>
</dbReference>
<evidence type="ECO:0000256" key="1">
    <source>
        <dbReference type="ARBA" id="ARBA00022723"/>
    </source>
</evidence>
<reference evidence="6 7" key="1">
    <citation type="journal article" date="2023" name="Commun. Biol.">
        <title>Genome analysis of Parmales, the sister group of diatoms, reveals the evolutionary specialization of diatoms from phago-mixotrophs to photoautotrophs.</title>
        <authorList>
            <person name="Ban H."/>
            <person name="Sato S."/>
            <person name="Yoshikawa S."/>
            <person name="Yamada K."/>
            <person name="Nakamura Y."/>
            <person name="Ichinomiya M."/>
            <person name="Sato N."/>
            <person name="Blanc-Mathieu R."/>
            <person name="Endo H."/>
            <person name="Kuwata A."/>
            <person name="Ogata H."/>
        </authorList>
    </citation>
    <scope>NUCLEOTIDE SEQUENCE [LARGE SCALE GENOMIC DNA]</scope>
</reference>
<keyword evidence="2 4" id="KW-0863">Zinc-finger</keyword>
<dbReference type="Proteomes" id="UP001165060">
    <property type="component" value="Unassembled WGS sequence"/>
</dbReference>
<dbReference type="Gene3D" id="6.10.140.2220">
    <property type="match status" value="1"/>
</dbReference>
<dbReference type="PROSITE" id="PS01360">
    <property type="entry name" value="ZF_MYND_1"/>
    <property type="match status" value="1"/>
</dbReference>
<organism evidence="6 7">
    <name type="scientific">Tetraparma gracilis</name>
    <dbReference type="NCBI Taxonomy" id="2962635"/>
    <lineage>
        <taxon>Eukaryota</taxon>
        <taxon>Sar</taxon>
        <taxon>Stramenopiles</taxon>
        <taxon>Ochrophyta</taxon>
        <taxon>Bolidophyceae</taxon>
        <taxon>Parmales</taxon>
        <taxon>Triparmaceae</taxon>
        <taxon>Tetraparma</taxon>
    </lineage>
</organism>
<gene>
    <name evidence="6" type="ORF">TeGR_g1714</name>
</gene>
<keyword evidence="3" id="KW-0862">Zinc</keyword>
<evidence type="ECO:0000259" key="5">
    <source>
        <dbReference type="PROSITE" id="PS50865"/>
    </source>
</evidence>
<evidence type="ECO:0000313" key="6">
    <source>
        <dbReference type="EMBL" id="GMI29016.1"/>
    </source>
</evidence>
<dbReference type="EMBL" id="BRYB01003014">
    <property type="protein sequence ID" value="GMI29016.1"/>
    <property type="molecule type" value="Genomic_DNA"/>
</dbReference>
<keyword evidence="1" id="KW-0479">Metal-binding</keyword>
<dbReference type="PROSITE" id="PS50865">
    <property type="entry name" value="ZF_MYND_2"/>
    <property type="match status" value="1"/>
</dbReference>
<accession>A0ABQ6MMA6</accession>
<name>A0ABQ6MMA6_9STRA</name>
<comment type="caution">
    <text evidence="6">The sequence shown here is derived from an EMBL/GenBank/DDBJ whole genome shotgun (WGS) entry which is preliminary data.</text>
</comment>
<feature type="domain" description="MYND-type" evidence="5">
    <location>
        <begin position="251"/>
        <end position="292"/>
    </location>
</feature>
<evidence type="ECO:0000313" key="7">
    <source>
        <dbReference type="Proteomes" id="UP001165060"/>
    </source>
</evidence>
<proteinExistence type="predicted"/>
<evidence type="ECO:0000256" key="2">
    <source>
        <dbReference type="ARBA" id="ARBA00022771"/>
    </source>
</evidence>
<evidence type="ECO:0000256" key="3">
    <source>
        <dbReference type="ARBA" id="ARBA00022833"/>
    </source>
</evidence>
<evidence type="ECO:0000256" key="4">
    <source>
        <dbReference type="PROSITE-ProRule" id="PRU00134"/>
    </source>
</evidence>
<sequence length="304" mass="33331">MATLSKVDAQTVQHLYKIYTYSACKLGLTGCSAAIEATDAEGLNGNEYLPIGDRRALMLDVFRRDDDEYDKILKHAVGVAEWIRGPVSASENRDYDPLQEMGDGVESVLGLGGSFRWFPIEGPFVLQELTEDGKAVLVKDGTAFIVKGLVKSLQEVLGDKFTPDSPLTIDCVVLPFYNCLVADFGETAEDVLGTAEVGGAFAKKDVKEALRLSAPFDLMYHEQHAKNGAKRKQAADKLEAAKVREKQPNKCLGCGKLEGPKDRLKACGRCKLVFFCGVDCQKKTWKNHKKVCAPIADLLKKINP</sequence>
<protein>
    <recommendedName>
        <fullName evidence="5">MYND-type domain-containing protein</fullName>
    </recommendedName>
</protein>
<dbReference type="SUPFAM" id="SSF144232">
    <property type="entry name" value="HIT/MYND zinc finger-like"/>
    <property type="match status" value="1"/>
</dbReference>